<comment type="caution">
    <text evidence="1">The sequence shown here is derived from an EMBL/GenBank/DDBJ whole genome shotgun (WGS) entry which is preliminary data.</text>
</comment>
<reference evidence="1 2" key="1">
    <citation type="submission" date="2024-11" db="EMBL/GenBank/DDBJ databases">
        <title>A near-complete genome assembly of Cinchona calisaya.</title>
        <authorList>
            <person name="Lian D.C."/>
            <person name="Zhao X.W."/>
            <person name="Wei L."/>
        </authorList>
    </citation>
    <scope>NUCLEOTIDE SEQUENCE [LARGE SCALE GENOMIC DNA]</scope>
    <source>
        <tissue evidence="1">Nenye</tissue>
    </source>
</reference>
<evidence type="ECO:0000313" key="2">
    <source>
        <dbReference type="Proteomes" id="UP001630127"/>
    </source>
</evidence>
<name>A0ABD2ZB65_9GENT</name>
<gene>
    <name evidence="1" type="ORF">ACH5RR_023240</name>
</gene>
<dbReference type="EMBL" id="JBJUIK010000010">
    <property type="protein sequence ID" value="KAL3516338.1"/>
    <property type="molecule type" value="Genomic_DNA"/>
</dbReference>
<organism evidence="1 2">
    <name type="scientific">Cinchona calisaya</name>
    <dbReference type="NCBI Taxonomy" id="153742"/>
    <lineage>
        <taxon>Eukaryota</taxon>
        <taxon>Viridiplantae</taxon>
        <taxon>Streptophyta</taxon>
        <taxon>Embryophyta</taxon>
        <taxon>Tracheophyta</taxon>
        <taxon>Spermatophyta</taxon>
        <taxon>Magnoliopsida</taxon>
        <taxon>eudicotyledons</taxon>
        <taxon>Gunneridae</taxon>
        <taxon>Pentapetalae</taxon>
        <taxon>asterids</taxon>
        <taxon>lamiids</taxon>
        <taxon>Gentianales</taxon>
        <taxon>Rubiaceae</taxon>
        <taxon>Cinchonoideae</taxon>
        <taxon>Cinchoneae</taxon>
        <taxon>Cinchona</taxon>
    </lineage>
</organism>
<dbReference type="Proteomes" id="UP001630127">
    <property type="component" value="Unassembled WGS sequence"/>
</dbReference>
<accession>A0ABD2ZB65</accession>
<evidence type="ECO:0000313" key="1">
    <source>
        <dbReference type="EMBL" id="KAL3516338.1"/>
    </source>
</evidence>
<proteinExistence type="predicted"/>
<keyword evidence="2" id="KW-1185">Reference proteome</keyword>
<sequence>MVLYFDGFSNTLPKPSDLFLDDTMKLDSILFTWPKYPIGKNLNKDVKRRDFEGDPMLESASEAYWDLSREISLDMESSEIEANFLDSELSSFLAPRVLTIHVLV</sequence>
<protein>
    <submittedName>
        <fullName evidence="1">Uncharacterized protein</fullName>
    </submittedName>
</protein>
<dbReference type="AlphaFoldDB" id="A0ABD2ZB65"/>